<sequence>MLFHYFLMKPLTDMDITKIEKEIDRIIGIERLVLCVGPHVESVGHINRQVVELESFVGTSWRGDSNKPMLQGIYGTAWESAKQFKAYFHFEKEAKKWDQRRIGQDLDIFSIEDEAGSTDVLQREVVPRILGHDDIVGRHSTFAVERQKPSGDSCLGYDSNRQQGDRSDSRDNPSQSGENSADGILCLMIT</sequence>
<feature type="region of interest" description="Disordered" evidence="2">
    <location>
        <begin position="146"/>
        <end position="182"/>
    </location>
</feature>
<comment type="caution">
    <text evidence="4">The sequence shown here is derived from an EMBL/GenBank/DDBJ whole genome shotgun (WGS) entry which is preliminary data.</text>
</comment>
<dbReference type="GO" id="GO:0006435">
    <property type="term" value="P:threonyl-tRNA aminoacylation"/>
    <property type="evidence" value="ECO:0007669"/>
    <property type="project" value="TreeGrafter"/>
</dbReference>
<evidence type="ECO:0000313" key="4">
    <source>
        <dbReference type="EMBL" id="GER32805.1"/>
    </source>
</evidence>
<dbReference type="GO" id="GO:0009570">
    <property type="term" value="C:chloroplast stroma"/>
    <property type="evidence" value="ECO:0007669"/>
    <property type="project" value="TreeGrafter"/>
</dbReference>
<evidence type="ECO:0000259" key="3">
    <source>
        <dbReference type="SMART" id="SM00863"/>
    </source>
</evidence>
<proteinExistence type="predicted"/>
<feature type="domain" description="Threonyl/alanyl tRNA synthetase SAD" evidence="3">
    <location>
        <begin position="24"/>
        <end position="74"/>
    </location>
</feature>
<dbReference type="Proteomes" id="UP000325081">
    <property type="component" value="Unassembled WGS sequence"/>
</dbReference>
<dbReference type="InterPro" id="IPR018163">
    <property type="entry name" value="Thr/Ala-tRNA-synth_IIc_edit"/>
</dbReference>
<keyword evidence="4" id="KW-0436">Ligase</keyword>
<name>A0A5A7PIV2_STRAF</name>
<gene>
    <name evidence="4" type="ORF">STAS_08900</name>
</gene>
<keyword evidence="5" id="KW-1185">Reference proteome</keyword>
<evidence type="ECO:0000256" key="2">
    <source>
        <dbReference type="SAM" id="MobiDB-lite"/>
    </source>
</evidence>
<dbReference type="AlphaFoldDB" id="A0A5A7PIV2"/>
<evidence type="ECO:0000256" key="1">
    <source>
        <dbReference type="ARBA" id="ARBA00022917"/>
    </source>
</evidence>
<dbReference type="InterPro" id="IPR012947">
    <property type="entry name" value="tRNA_SAD"/>
</dbReference>
<dbReference type="GO" id="GO:0004829">
    <property type="term" value="F:threonine-tRNA ligase activity"/>
    <property type="evidence" value="ECO:0007669"/>
    <property type="project" value="TreeGrafter"/>
</dbReference>
<dbReference type="PANTHER" id="PTHR11451:SF44">
    <property type="entry name" value="THREONINE--TRNA LIGASE, CHLOROPLASTIC_MITOCHONDRIAL 2"/>
    <property type="match status" value="1"/>
</dbReference>
<dbReference type="SMART" id="SM00863">
    <property type="entry name" value="tRNA_SAD"/>
    <property type="match status" value="1"/>
</dbReference>
<accession>A0A5A7PIV2</accession>
<dbReference type="Gene3D" id="3.30.980.10">
    <property type="entry name" value="Threonyl-trna Synthetase, Chain A, domain 2"/>
    <property type="match status" value="1"/>
</dbReference>
<dbReference type="PANTHER" id="PTHR11451">
    <property type="entry name" value="THREONINE-TRNA LIGASE"/>
    <property type="match status" value="1"/>
</dbReference>
<keyword evidence="1" id="KW-0648">Protein biosynthesis</keyword>
<dbReference type="SUPFAM" id="SSF55186">
    <property type="entry name" value="ThrRS/AlaRS common domain"/>
    <property type="match status" value="1"/>
</dbReference>
<reference evidence="5" key="1">
    <citation type="journal article" date="2019" name="Curr. Biol.">
        <title>Genome Sequence of Striga asiatica Provides Insight into the Evolution of Plant Parasitism.</title>
        <authorList>
            <person name="Yoshida S."/>
            <person name="Kim S."/>
            <person name="Wafula E.K."/>
            <person name="Tanskanen J."/>
            <person name="Kim Y.M."/>
            <person name="Honaas L."/>
            <person name="Yang Z."/>
            <person name="Spallek T."/>
            <person name="Conn C.E."/>
            <person name="Ichihashi Y."/>
            <person name="Cheong K."/>
            <person name="Cui S."/>
            <person name="Der J.P."/>
            <person name="Gundlach H."/>
            <person name="Jiao Y."/>
            <person name="Hori C."/>
            <person name="Ishida J.K."/>
            <person name="Kasahara H."/>
            <person name="Kiba T."/>
            <person name="Kim M.S."/>
            <person name="Koo N."/>
            <person name="Laohavisit A."/>
            <person name="Lee Y.H."/>
            <person name="Lumba S."/>
            <person name="McCourt P."/>
            <person name="Mortimer J.C."/>
            <person name="Mutuku J.M."/>
            <person name="Nomura T."/>
            <person name="Sasaki-Sekimoto Y."/>
            <person name="Seto Y."/>
            <person name="Wang Y."/>
            <person name="Wakatake T."/>
            <person name="Sakakibara H."/>
            <person name="Demura T."/>
            <person name="Yamaguchi S."/>
            <person name="Yoneyama K."/>
            <person name="Manabe R.I."/>
            <person name="Nelson D.C."/>
            <person name="Schulman A.H."/>
            <person name="Timko M.P."/>
            <person name="dePamphilis C.W."/>
            <person name="Choi D."/>
            <person name="Shirasu K."/>
        </authorList>
    </citation>
    <scope>NUCLEOTIDE SEQUENCE [LARGE SCALE GENOMIC DNA]</scope>
    <source>
        <strain evidence="5">cv. UVA1</strain>
    </source>
</reference>
<organism evidence="4 5">
    <name type="scientific">Striga asiatica</name>
    <name type="common">Asiatic witchweed</name>
    <name type="synonym">Buchnera asiatica</name>
    <dbReference type="NCBI Taxonomy" id="4170"/>
    <lineage>
        <taxon>Eukaryota</taxon>
        <taxon>Viridiplantae</taxon>
        <taxon>Streptophyta</taxon>
        <taxon>Embryophyta</taxon>
        <taxon>Tracheophyta</taxon>
        <taxon>Spermatophyta</taxon>
        <taxon>Magnoliopsida</taxon>
        <taxon>eudicotyledons</taxon>
        <taxon>Gunneridae</taxon>
        <taxon>Pentapetalae</taxon>
        <taxon>asterids</taxon>
        <taxon>lamiids</taxon>
        <taxon>Lamiales</taxon>
        <taxon>Orobanchaceae</taxon>
        <taxon>Buchnereae</taxon>
        <taxon>Striga</taxon>
    </lineage>
</organism>
<dbReference type="OrthoDB" id="5423599at2759"/>
<dbReference type="EMBL" id="BKCP01004628">
    <property type="protein sequence ID" value="GER32805.1"/>
    <property type="molecule type" value="Genomic_DNA"/>
</dbReference>
<protein>
    <submittedName>
        <fullName evidence="4">Threonine--tRNA ligase</fullName>
    </submittedName>
</protein>
<evidence type="ECO:0000313" key="5">
    <source>
        <dbReference type="Proteomes" id="UP000325081"/>
    </source>
</evidence>
<dbReference type="GO" id="GO:0005524">
    <property type="term" value="F:ATP binding"/>
    <property type="evidence" value="ECO:0007669"/>
    <property type="project" value="InterPro"/>
</dbReference>